<proteinExistence type="predicted"/>
<keyword evidence="2" id="KW-1185">Reference proteome</keyword>
<reference evidence="1 2" key="1">
    <citation type="journal article" date="2018" name="Sci. Rep.">
        <title>Genomic signatures of local adaptation to the degree of environmental predictability in rotifers.</title>
        <authorList>
            <person name="Franch-Gras L."/>
            <person name="Hahn C."/>
            <person name="Garcia-Roger E.M."/>
            <person name="Carmona M.J."/>
            <person name="Serra M."/>
            <person name="Gomez A."/>
        </authorList>
    </citation>
    <scope>NUCLEOTIDE SEQUENCE [LARGE SCALE GENOMIC DNA]</scope>
    <source>
        <strain evidence="1">HYR1</strain>
    </source>
</reference>
<organism evidence="1 2">
    <name type="scientific">Brachionus plicatilis</name>
    <name type="common">Marine rotifer</name>
    <name type="synonym">Brachionus muelleri</name>
    <dbReference type="NCBI Taxonomy" id="10195"/>
    <lineage>
        <taxon>Eukaryota</taxon>
        <taxon>Metazoa</taxon>
        <taxon>Spiralia</taxon>
        <taxon>Gnathifera</taxon>
        <taxon>Rotifera</taxon>
        <taxon>Eurotatoria</taxon>
        <taxon>Monogononta</taxon>
        <taxon>Pseudotrocha</taxon>
        <taxon>Ploima</taxon>
        <taxon>Brachionidae</taxon>
        <taxon>Brachionus</taxon>
    </lineage>
</organism>
<name>A0A3M7PP27_BRAPC</name>
<accession>A0A3M7PP27</accession>
<dbReference type="EMBL" id="REGN01009622">
    <property type="protein sequence ID" value="RNA00739.1"/>
    <property type="molecule type" value="Genomic_DNA"/>
</dbReference>
<evidence type="ECO:0000313" key="1">
    <source>
        <dbReference type="EMBL" id="RNA00739.1"/>
    </source>
</evidence>
<protein>
    <submittedName>
        <fullName evidence="1">Uncharacterized protein</fullName>
    </submittedName>
</protein>
<comment type="caution">
    <text evidence="1">The sequence shown here is derived from an EMBL/GenBank/DDBJ whole genome shotgun (WGS) entry which is preliminary data.</text>
</comment>
<dbReference type="AlphaFoldDB" id="A0A3M7PP27"/>
<sequence>MQQFKFKYYLEFNKLLDVSITINTANSLLCSLREIRIPEIPGLTEERFTILPQVFGMLIMQVCWDEECHAEKIGYNAKLAILFG</sequence>
<dbReference type="Proteomes" id="UP000276133">
    <property type="component" value="Unassembled WGS sequence"/>
</dbReference>
<evidence type="ECO:0000313" key="2">
    <source>
        <dbReference type="Proteomes" id="UP000276133"/>
    </source>
</evidence>
<gene>
    <name evidence="1" type="ORF">BpHYR1_047513</name>
</gene>